<comment type="caution">
    <text evidence="15">The sequence shown here is derived from an EMBL/GenBank/DDBJ whole genome shotgun (WGS) entry which is preliminary data.</text>
</comment>
<feature type="binding site" evidence="11">
    <location>
        <position position="314"/>
    </location>
    <ligand>
        <name>substrate</name>
    </ligand>
</feature>
<keyword evidence="7 9" id="KW-0324">Glycolysis</keyword>
<keyword evidence="6 9" id="KW-0460">Magnesium</keyword>
<keyword evidence="9" id="KW-0963">Cytoplasm</keyword>
<comment type="pathway">
    <text evidence="1 9">Carbohydrate degradation; glycolysis; pyruvate from D-glyceraldehyde 3-phosphate: step 4/5.</text>
</comment>
<feature type="binding site" evidence="11">
    <location>
        <position position="166"/>
    </location>
    <ligand>
        <name>substrate</name>
    </ligand>
</feature>
<comment type="cofactor">
    <cofactor evidence="12">
        <name>Mg(2+)</name>
        <dbReference type="ChEBI" id="CHEBI:18420"/>
    </cofactor>
    <text evidence="12">Mg(2+) is required for catalysis and for stabilizing the dimer.</text>
</comment>
<feature type="binding site" evidence="9">
    <location>
        <position position="368"/>
    </location>
    <ligand>
        <name>(2R)-2-phosphoglycerate</name>
        <dbReference type="ChEBI" id="CHEBI:58289"/>
    </ligand>
</feature>
<proteinExistence type="inferred from homology"/>
<evidence type="ECO:0000259" key="14">
    <source>
        <dbReference type="SMART" id="SM01193"/>
    </source>
</evidence>
<dbReference type="SFLD" id="SFLDS00001">
    <property type="entry name" value="Enolase"/>
    <property type="match status" value="1"/>
</dbReference>
<comment type="similarity">
    <text evidence="2 9">Belongs to the enolase family.</text>
</comment>
<dbReference type="EMBL" id="MHTL01000014">
    <property type="protein sequence ID" value="OHA60379.1"/>
    <property type="molecule type" value="Genomic_DNA"/>
</dbReference>
<dbReference type="InterPro" id="IPR036849">
    <property type="entry name" value="Enolase-like_C_sf"/>
</dbReference>
<dbReference type="GO" id="GO:0009986">
    <property type="term" value="C:cell surface"/>
    <property type="evidence" value="ECO:0007669"/>
    <property type="project" value="UniProtKB-SubCell"/>
</dbReference>
<feature type="binding site" evidence="11">
    <location>
        <begin position="366"/>
        <end position="369"/>
    </location>
    <ligand>
        <name>substrate</name>
    </ligand>
</feature>
<feature type="binding site" evidence="9 12">
    <location>
        <position position="287"/>
    </location>
    <ligand>
        <name>Mg(2+)</name>
        <dbReference type="ChEBI" id="CHEBI:18420"/>
    </ligand>
</feature>
<evidence type="ECO:0000313" key="16">
    <source>
        <dbReference type="Proteomes" id="UP000177090"/>
    </source>
</evidence>
<keyword evidence="15" id="KW-0670">Pyruvate</keyword>
<evidence type="ECO:0000256" key="9">
    <source>
        <dbReference type="HAMAP-Rule" id="MF_00318"/>
    </source>
</evidence>
<dbReference type="PROSITE" id="PS00164">
    <property type="entry name" value="ENOLASE"/>
    <property type="match status" value="1"/>
</dbReference>
<keyword evidence="9 12" id="KW-0479">Metal-binding</keyword>
<gene>
    <name evidence="9" type="primary">eno</name>
    <name evidence="15" type="ORF">A2569_02975</name>
</gene>
<evidence type="ECO:0000256" key="11">
    <source>
        <dbReference type="PIRSR" id="PIRSR001400-2"/>
    </source>
</evidence>
<dbReference type="STRING" id="1802440.A2569_02975"/>
<dbReference type="PANTHER" id="PTHR11902:SF1">
    <property type="entry name" value="ENOLASE"/>
    <property type="match status" value="1"/>
</dbReference>
<evidence type="ECO:0000256" key="3">
    <source>
        <dbReference type="ARBA" id="ARBA00012058"/>
    </source>
</evidence>
<dbReference type="PIRSF" id="PIRSF001400">
    <property type="entry name" value="Enolase"/>
    <property type="match status" value="1"/>
</dbReference>
<feature type="binding site" evidence="9">
    <location>
        <position position="369"/>
    </location>
    <ligand>
        <name>(2R)-2-phosphoglycerate</name>
        <dbReference type="ChEBI" id="CHEBI:58289"/>
    </ligand>
</feature>
<evidence type="ECO:0000313" key="15">
    <source>
        <dbReference type="EMBL" id="OHA60379.1"/>
    </source>
</evidence>
<evidence type="ECO:0000256" key="8">
    <source>
        <dbReference type="ARBA" id="ARBA00023239"/>
    </source>
</evidence>
<dbReference type="InterPro" id="IPR029017">
    <property type="entry name" value="Enolase-like_N"/>
</dbReference>
<comment type="cofactor">
    <cofactor evidence="9">
        <name>Mg(2+)</name>
        <dbReference type="ChEBI" id="CHEBI:18420"/>
    </cofactor>
    <text evidence="9">Binds a second Mg(2+) ion via substrate during catalysis.</text>
</comment>
<feature type="binding site" evidence="9 12">
    <location>
        <position position="244"/>
    </location>
    <ligand>
        <name>Mg(2+)</name>
        <dbReference type="ChEBI" id="CHEBI:18420"/>
    </ligand>
</feature>
<dbReference type="AlphaFoldDB" id="A0A1G2QJY0"/>
<dbReference type="Gene3D" id="3.20.20.120">
    <property type="entry name" value="Enolase-like C-terminal domain"/>
    <property type="match status" value="1"/>
</dbReference>
<comment type="catalytic activity">
    <reaction evidence="9">
        <text>(2R)-2-phosphoglycerate = phosphoenolpyruvate + H2O</text>
        <dbReference type="Rhea" id="RHEA:10164"/>
        <dbReference type="ChEBI" id="CHEBI:15377"/>
        <dbReference type="ChEBI" id="CHEBI:58289"/>
        <dbReference type="ChEBI" id="CHEBI:58702"/>
        <dbReference type="EC" id="4.2.1.11"/>
    </reaction>
</comment>
<feature type="binding site" evidence="9">
    <location>
        <position position="165"/>
    </location>
    <ligand>
        <name>(2R)-2-phosphoglycerate</name>
        <dbReference type="ChEBI" id="CHEBI:58289"/>
    </ligand>
</feature>
<evidence type="ECO:0000256" key="12">
    <source>
        <dbReference type="PIRSR" id="PIRSR001400-3"/>
    </source>
</evidence>
<dbReference type="SFLD" id="SFLDF00002">
    <property type="entry name" value="enolase"/>
    <property type="match status" value="1"/>
</dbReference>
<accession>A0A1G2QJY0</accession>
<dbReference type="GO" id="GO:0006096">
    <property type="term" value="P:glycolytic process"/>
    <property type="evidence" value="ECO:0007669"/>
    <property type="project" value="UniProtKB-UniRule"/>
</dbReference>
<name>A0A1G2QJY0_9BACT</name>
<keyword evidence="5 9" id="KW-0964">Secreted</keyword>
<feature type="binding site" evidence="9 12">
    <location>
        <position position="314"/>
    </location>
    <ligand>
        <name>Mg(2+)</name>
        <dbReference type="ChEBI" id="CHEBI:18420"/>
    </ligand>
</feature>
<evidence type="ECO:0000256" key="5">
    <source>
        <dbReference type="ARBA" id="ARBA00022525"/>
    </source>
</evidence>
<dbReference type="Gene3D" id="3.30.390.10">
    <property type="entry name" value="Enolase-like, N-terminal domain"/>
    <property type="match status" value="1"/>
</dbReference>
<dbReference type="InterPro" id="IPR000941">
    <property type="entry name" value="Enolase"/>
</dbReference>
<dbReference type="SMART" id="SM01192">
    <property type="entry name" value="Enolase_C"/>
    <property type="match status" value="1"/>
</dbReference>
<dbReference type="InterPro" id="IPR020811">
    <property type="entry name" value="Enolase_N"/>
</dbReference>
<dbReference type="GO" id="GO:0004634">
    <property type="term" value="F:phosphopyruvate hydratase activity"/>
    <property type="evidence" value="ECO:0007669"/>
    <property type="project" value="UniProtKB-UniRule"/>
</dbReference>
<feature type="binding site" evidence="11">
    <location>
        <position position="157"/>
    </location>
    <ligand>
        <name>substrate</name>
    </ligand>
</feature>
<dbReference type="SMART" id="SM01193">
    <property type="entry name" value="Enolase_N"/>
    <property type="match status" value="1"/>
</dbReference>
<dbReference type="SUPFAM" id="SSF51604">
    <property type="entry name" value="Enolase C-terminal domain-like"/>
    <property type="match status" value="1"/>
</dbReference>
<feature type="binding site" evidence="11">
    <location>
        <position position="390"/>
    </location>
    <ligand>
        <name>substrate</name>
    </ligand>
</feature>
<feature type="domain" description="Enolase C-terminal TIM barrel" evidence="13">
    <location>
        <begin position="141"/>
        <end position="425"/>
    </location>
</feature>
<comment type="subcellular location">
    <subcellularLocation>
        <location evidence="9">Cytoplasm</location>
    </subcellularLocation>
    <subcellularLocation>
        <location evidence="9">Secreted</location>
    </subcellularLocation>
    <subcellularLocation>
        <location evidence="9">Cell surface</location>
    </subcellularLocation>
    <text evidence="9">Fractions of enolase are present in both the cytoplasm and on the cell surface.</text>
</comment>
<evidence type="ECO:0000256" key="4">
    <source>
        <dbReference type="ARBA" id="ARBA00017068"/>
    </source>
</evidence>
<evidence type="ECO:0000256" key="7">
    <source>
        <dbReference type="ARBA" id="ARBA00023152"/>
    </source>
</evidence>
<dbReference type="CDD" id="cd03313">
    <property type="entry name" value="enolase"/>
    <property type="match status" value="1"/>
</dbReference>
<dbReference type="GO" id="GO:0000015">
    <property type="term" value="C:phosphopyruvate hydratase complex"/>
    <property type="evidence" value="ECO:0007669"/>
    <property type="project" value="InterPro"/>
</dbReference>
<comment type="function">
    <text evidence="9">Catalyzes the reversible conversion of 2-phosphoglycerate (2-PG) into phosphoenolpyruvate (PEP). It is essential for the degradation of carbohydrates via glycolysis.</text>
</comment>
<dbReference type="HAMAP" id="MF_00318">
    <property type="entry name" value="Enolase"/>
    <property type="match status" value="1"/>
</dbReference>
<dbReference type="SUPFAM" id="SSF54826">
    <property type="entry name" value="Enolase N-terminal domain-like"/>
    <property type="match status" value="1"/>
</dbReference>
<evidence type="ECO:0000256" key="10">
    <source>
        <dbReference type="PIRSR" id="PIRSR001400-1"/>
    </source>
</evidence>
<evidence type="ECO:0000256" key="6">
    <source>
        <dbReference type="ARBA" id="ARBA00022842"/>
    </source>
</evidence>
<feature type="domain" description="Enolase N-terminal" evidence="14">
    <location>
        <begin position="4"/>
        <end position="132"/>
    </location>
</feature>
<dbReference type="Proteomes" id="UP000177090">
    <property type="component" value="Unassembled WGS sequence"/>
</dbReference>
<feature type="active site" description="Proton donor" evidence="9 10">
    <location>
        <position position="207"/>
    </location>
</feature>
<keyword evidence="8 9" id="KW-0456">Lyase</keyword>
<dbReference type="PRINTS" id="PR00148">
    <property type="entry name" value="ENOLASE"/>
</dbReference>
<reference evidence="15 16" key="1">
    <citation type="journal article" date="2016" name="Nat. Commun.">
        <title>Thousands of microbial genomes shed light on interconnected biogeochemical processes in an aquifer system.</title>
        <authorList>
            <person name="Anantharaman K."/>
            <person name="Brown C.T."/>
            <person name="Hug L.A."/>
            <person name="Sharon I."/>
            <person name="Castelle C.J."/>
            <person name="Probst A.J."/>
            <person name="Thomas B.C."/>
            <person name="Singh A."/>
            <person name="Wilkins M.J."/>
            <person name="Karaoz U."/>
            <person name="Brodie E.L."/>
            <person name="Williams K.H."/>
            <person name="Hubbard S.S."/>
            <person name="Banfield J.F."/>
        </authorList>
    </citation>
    <scope>NUCLEOTIDE SEQUENCE [LARGE SCALE GENOMIC DNA]</scope>
</reference>
<dbReference type="InterPro" id="IPR020809">
    <property type="entry name" value="Enolase_CS"/>
</dbReference>
<dbReference type="UniPathway" id="UPA00109">
    <property type="reaction ID" value="UER00187"/>
</dbReference>
<dbReference type="PANTHER" id="PTHR11902">
    <property type="entry name" value="ENOLASE"/>
    <property type="match status" value="1"/>
</dbReference>
<feature type="binding site" evidence="11">
    <location>
        <position position="287"/>
    </location>
    <ligand>
        <name>substrate</name>
    </ligand>
</feature>
<dbReference type="EC" id="4.2.1.11" evidence="3 9"/>
<feature type="active site" description="Proton acceptor" evidence="9 10">
    <location>
        <position position="339"/>
    </location>
</feature>
<evidence type="ECO:0000256" key="1">
    <source>
        <dbReference type="ARBA" id="ARBA00005031"/>
    </source>
</evidence>
<feature type="binding site" evidence="9">
    <location>
        <position position="390"/>
    </location>
    <ligand>
        <name>(2R)-2-phosphoglycerate</name>
        <dbReference type="ChEBI" id="CHEBI:58289"/>
    </ligand>
</feature>
<dbReference type="GO" id="GO:0000287">
    <property type="term" value="F:magnesium ion binding"/>
    <property type="evidence" value="ECO:0007669"/>
    <property type="project" value="UniProtKB-UniRule"/>
</dbReference>
<protein>
    <recommendedName>
        <fullName evidence="4 9">Enolase</fullName>
        <ecNumber evidence="3 9">4.2.1.11</ecNumber>
    </recommendedName>
    <alternativeName>
        <fullName evidence="9">2-phospho-D-glycerate hydro-lyase</fullName>
    </alternativeName>
    <alternativeName>
        <fullName evidence="9">2-phosphoglycerate dehydratase</fullName>
    </alternativeName>
</protein>
<dbReference type="SFLD" id="SFLDG00178">
    <property type="entry name" value="enolase"/>
    <property type="match status" value="1"/>
</dbReference>
<evidence type="ECO:0000259" key="13">
    <source>
        <dbReference type="SMART" id="SM01192"/>
    </source>
</evidence>
<organism evidence="15 16">
    <name type="scientific">Candidatus Vogelbacteria bacterium RIFOXYD1_FULL_51_18</name>
    <dbReference type="NCBI Taxonomy" id="1802440"/>
    <lineage>
        <taxon>Bacteria</taxon>
        <taxon>Candidatus Vogeliibacteriota</taxon>
    </lineage>
</organism>
<sequence length="425" mass="45097">MFKISVLFAREILDSRGNPTVEVDCVLEDGSAGRAAAPSGVSIGSHEAVELRDKDGRYLAKGVTHAVDNVKYRIAPALGGKELSQRVLDEALIALDGTADKSALGANAILGVSLAFAKATALAEKKRLADYFRAQSTFTHPLRMPVPLMNVINGGAHATGSTDVQEWMVAPYGASSFKEALRSGSEIFHALQMILAERGLSTLVGDEGGFAPALRTSEEAFELLLAACAKAGYKPGVDVGFALDVAASELLRDGSYHFEREGKVFSADELIARYKGWCDTYPLLSIEDGLAEDDWGGHARLTEALGTRIQLVGDDLFCTNAARIREGVQKKAANAVLIKLNQVGTVSETLDAVTAAEAAGYRSIISHRSGETEDTSIADLAVATGCGEIKAGAPSRGERVAKYNQLLRLEELYGDIPYAGKGAFT</sequence>
<dbReference type="Pfam" id="PF03952">
    <property type="entry name" value="Enolase_N"/>
    <property type="match status" value="1"/>
</dbReference>
<evidence type="ECO:0000256" key="2">
    <source>
        <dbReference type="ARBA" id="ARBA00009604"/>
    </source>
</evidence>
<dbReference type="NCBIfam" id="TIGR01060">
    <property type="entry name" value="eno"/>
    <property type="match status" value="1"/>
</dbReference>
<dbReference type="GO" id="GO:0005576">
    <property type="term" value="C:extracellular region"/>
    <property type="evidence" value="ECO:0007669"/>
    <property type="project" value="UniProtKB-SubCell"/>
</dbReference>
<dbReference type="InterPro" id="IPR020810">
    <property type="entry name" value="Enolase_C"/>
</dbReference>
<feature type="binding site" evidence="9">
    <location>
        <position position="339"/>
    </location>
    <ligand>
        <name>(2R)-2-phosphoglycerate</name>
        <dbReference type="ChEBI" id="CHEBI:58289"/>
    </ligand>
</feature>
<dbReference type="Pfam" id="PF00113">
    <property type="entry name" value="Enolase_C"/>
    <property type="match status" value="1"/>
</dbReference>